<protein>
    <submittedName>
        <fullName evidence="1">Uncharacterized protein</fullName>
    </submittedName>
</protein>
<sequence length="180" mass="19558">MHAVAVDCESRNPFDEGCTNGLLNQTDSSLRAVRLDFPLRINRQLVTVSCVAIYHVTGKVLASGATMYGSAAPQKINNYAAPVAALSEDTIQFIGNLSFRYDSTAERTVSAAQEARIAITNGKNTLVTYRRNIKQPVRFLQADVAYITFSLNPSTGYGEASLQVNGVSGPTHKYDIKPQL</sequence>
<evidence type="ECO:0000313" key="1">
    <source>
        <dbReference type="EMBL" id="RIV20638.1"/>
    </source>
</evidence>
<accession>A0A418M4F8</accession>
<evidence type="ECO:0000313" key="2">
    <source>
        <dbReference type="Proteomes" id="UP000283523"/>
    </source>
</evidence>
<gene>
    <name evidence="1" type="ORF">DYU11_21620</name>
</gene>
<name>A0A418M4F8_9BACT</name>
<comment type="caution">
    <text evidence="1">The sequence shown here is derived from an EMBL/GenBank/DDBJ whole genome shotgun (WGS) entry which is preliminary data.</text>
</comment>
<keyword evidence="2" id="KW-1185">Reference proteome</keyword>
<dbReference type="Proteomes" id="UP000283523">
    <property type="component" value="Unassembled WGS sequence"/>
</dbReference>
<dbReference type="EMBL" id="QXED01000006">
    <property type="protein sequence ID" value="RIV20638.1"/>
    <property type="molecule type" value="Genomic_DNA"/>
</dbReference>
<proteinExistence type="predicted"/>
<dbReference type="AlphaFoldDB" id="A0A418M4F8"/>
<reference evidence="1 2" key="1">
    <citation type="submission" date="2018-08" db="EMBL/GenBank/DDBJ databases">
        <title>Fibrisoma montanum sp. nov., isolated from Danxia mountain soil.</title>
        <authorList>
            <person name="Huang Y."/>
        </authorList>
    </citation>
    <scope>NUCLEOTIDE SEQUENCE [LARGE SCALE GENOMIC DNA]</scope>
    <source>
        <strain evidence="1 2">HYT19</strain>
    </source>
</reference>
<organism evidence="1 2">
    <name type="scientific">Fibrisoma montanum</name>
    <dbReference type="NCBI Taxonomy" id="2305895"/>
    <lineage>
        <taxon>Bacteria</taxon>
        <taxon>Pseudomonadati</taxon>
        <taxon>Bacteroidota</taxon>
        <taxon>Cytophagia</taxon>
        <taxon>Cytophagales</taxon>
        <taxon>Spirosomataceae</taxon>
        <taxon>Fibrisoma</taxon>
    </lineage>
</organism>